<name>A0A4Y2FEC9_ARAVE</name>
<dbReference type="Proteomes" id="UP000499080">
    <property type="component" value="Unassembled WGS sequence"/>
</dbReference>
<sequence>MSNRALSAGNTCLSPYTDGYQKTGSSALPRHPGHLNDRRCNSSYIEAGVLEAIIGHGPTLPVGKIKNRECQALYGTQITSGFSIYRSGPAFSGMDSCSK</sequence>
<protein>
    <submittedName>
        <fullName evidence="1">Uncharacterized protein</fullName>
    </submittedName>
</protein>
<proteinExistence type="predicted"/>
<gene>
    <name evidence="1" type="ORF">AVEN_37445_1</name>
</gene>
<evidence type="ECO:0000313" key="2">
    <source>
        <dbReference type="Proteomes" id="UP000499080"/>
    </source>
</evidence>
<accession>A0A4Y2FEC9</accession>
<comment type="caution">
    <text evidence="1">The sequence shown here is derived from an EMBL/GenBank/DDBJ whole genome shotgun (WGS) entry which is preliminary data.</text>
</comment>
<keyword evidence="2" id="KW-1185">Reference proteome</keyword>
<reference evidence="1 2" key="1">
    <citation type="journal article" date="2019" name="Sci. Rep.">
        <title>Orb-weaving spider Araneus ventricosus genome elucidates the spidroin gene catalogue.</title>
        <authorList>
            <person name="Kono N."/>
            <person name="Nakamura H."/>
            <person name="Ohtoshi R."/>
            <person name="Moran D.A.P."/>
            <person name="Shinohara A."/>
            <person name="Yoshida Y."/>
            <person name="Fujiwara M."/>
            <person name="Mori M."/>
            <person name="Tomita M."/>
            <person name="Arakawa K."/>
        </authorList>
    </citation>
    <scope>NUCLEOTIDE SEQUENCE [LARGE SCALE GENOMIC DNA]</scope>
</reference>
<organism evidence="1 2">
    <name type="scientific">Araneus ventricosus</name>
    <name type="common">Orbweaver spider</name>
    <name type="synonym">Epeira ventricosa</name>
    <dbReference type="NCBI Taxonomy" id="182803"/>
    <lineage>
        <taxon>Eukaryota</taxon>
        <taxon>Metazoa</taxon>
        <taxon>Ecdysozoa</taxon>
        <taxon>Arthropoda</taxon>
        <taxon>Chelicerata</taxon>
        <taxon>Arachnida</taxon>
        <taxon>Araneae</taxon>
        <taxon>Araneomorphae</taxon>
        <taxon>Entelegynae</taxon>
        <taxon>Araneoidea</taxon>
        <taxon>Araneidae</taxon>
        <taxon>Araneus</taxon>
    </lineage>
</organism>
<evidence type="ECO:0000313" key="1">
    <source>
        <dbReference type="EMBL" id="GBM38645.1"/>
    </source>
</evidence>
<dbReference type="EMBL" id="BGPR01000874">
    <property type="protein sequence ID" value="GBM38645.1"/>
    <property type="molecule type" value="Genomic_DNA"/>
</dbReference>
<dbReference type="AlphaFoldDB" id="A0A4Y2FEC9"/>